<dbReference type="Gene3D" id="1.10.10.10">
    <property type="entry name" value="Winged helix-like DNA-binding domain superfamily/Winged helix DNA-binding domain"/>
    <property type="match status" value="1"/>
</dbReference>
<dbReference type="PROSITE" id="PS51118">
    <property type="entry name" value="HTH_HXLR"/>
    <property type="match status" value="1"/>
</dbReference>
<dbReference type="InterPro" id="IPR036390">
    <property type="entry name" value="WH_DNA-bd_sf"/>
</dbReference>
<keyword evidence="1" id="KW-0805">Transcription regulation</keyword>
<dbReference type="KEGG" id="eio:H9L01_04940"/>
<protein>
    <submittedName>
        <fullName evidence="5">Helix-turn-helix transcriptional regulator</fullName>
    </submittedName>
</protein>
<accession>A0A7G9S1H9</accession>
<dbReference type="PANTHER" id="PTHR33204">
    <property type="entry name" value="TRANSCRIPTIONAL REGULATOR, MARR FAMILY"/>
    <property type="match status" value="1"/>
</dbReference>
<dbReference type="Proteomes" id="UP000515928">
    <property type="component" value="Chromosome"/>
</dbReference>
<evidence type="ECO:0000256" key="2">
    <source>
        <dbReference type="ARBA" id="ARBA00023125"/>
    </source>
</evidence>
<feature type="domain" description="HTH hxlR-type" evidence="4">
    <location>
        <begin position="4"/>
        <end position="103"/>
    </location>
</feature>
<keyword evidence="2" id="KW-0238">DNA-binding</keyword>
<dbReference type="InterPro" id="IPR002577">
    <property type="entry name" value="HTH_HxlR"/>
</dbReference>
<dbReference type="EMBL" id="CP060715">
    <property type="protein sequence ID" value="QNN61704.1"/>
    <property type="molecule type" value="Genomic_DNA"/>
</dbReference>
<dbReference type="AlphaFoldDB" id="A0A7G9S1H9"/>
<gene>
    <name evidence="5" type="ORF">H9L01_04940</name>
</gene>
<dbReference type="PANTHER" id="PTHR33204:SF29">
    <property type="entry name" value="TRANSCRIPTIONAL REGULATOR"/>
    <property type="match status" value="1"/>
</dbReference>
<keyword evidence="6" id="KW-1185">Reference proteome</keyword>
<dbReference type="Pfam" id="PF01638">
    <property type="entry name" value="HxlR"/>
    <property type="match status" value="1"/>
</dbReference>
<keyword evidence="3" id="KW-0804">Transcription</keyword>
<sequence length="110" mass="12562">MYLNEFDATLQCIQGKWKTVILYELYENKIVRFNALQTTIGDISSKTLTVQLRELERDGLIIRTVHPTVPPHVDYELSSKGQTLIPILDAICDWGLENTDPALLETVLCR</sequence>
<reference evidence="5 6" key="1">
    <citation type="submission" date="2020-08" db="EMBL/GenBank/DDBJ databases">
        <title>Genome sequence of Erysipelothrix inopinata DSM 15511T.</title>
        <authorList>
            <person name="Hyun D.-W."/>
            <person name="Bae J.-W."/>
        </authorList>
    </citation>
    <scope>NUCLEOTIDE SEQUENCE [LARGE SCALE GENOMIC DNA]</scope>
    <source>
        <strain evidence="5 6">DSM 15511</strain>
    </source>
</reference>
<evidence type="ECO:0000256" key="1">
    <source>
        <dbReference type="ARBA" id="ARBA00023015"/>
    </source>
</evidence>
<name>A0A7G9S1H9_9FIRM</name>
<evidence type="ECO:0000313" key="5">
    <source>
        <dbReference type="EMBL" id="QNN61704.1"/>
    </source>
</evidence>
<dbReference type="RefSeq" id="WP_187534900.1">
    <property type="nucleotide sequence ID" value="NZ_CBCSHU010000015.1"/>
</dbReference>
<evidence type="ECO:0000256" key="3">
    <source>
        <dbReference type="ARBA" id="ARBA00023163"/>
    </source>
</evidence>
<evidence type="ECO:0000259" key="4">
    <source>
        <dbReference type="PROSITE" id="PS51118"/>
    </source>
</evidence>
<dbReference type="SUPFAM" id="SSF46785">
    <property type="entry name" value="Winged helix' DNA-binding domain"/>
    <property type="match status" value="1"/>
</dbReference>
<organism evidence="5 6">
    <name type="scientific">Erysipelothrix inopinata</name>
    <dbReference type="NCBI Taxonomy" id="225084"/>
    <lineage>
        <taxon>Bacteria</taxon>
        <taxon>Bacillati</taxon>
        <taxon>Bacillota</taxon>
        <taxon>Erysipelotrichia</taxon>
        <taxon>Erysipelotrichales</taxon>
        <taxon>Erysipelotrichaceae</taxon>
        <taxon>Erysipelothrix</taxon>
    </lineage>
</organism>
<dbReference type="GO" id="GO:0003677">
    <property type="term" value="F:DNA binding"/>
    <property type="evidence" value="ECO:0007669"/>
    <property type="project" value="UniProtKB-KW"/>
</dbReference>
<evidence type="ECO:0000313" key="6">
    <source>
        <dbReference type="Proteomes" id="UP000515928"/>
    </source>
</evidence>
<dbReference type="InterPro" id="IPR036388">
    <property type="entry name" value="WH-like_DNA-bd_sf"/>
</dbReference>
<proteinExistence type="predicted"/>